<keyword evidence="3" id="KW-0378">Hydrolase</keyword>
<reference evidence="6" key="1">
    <citation type="submission" date="2020-05" db="EMBL/GenBank/DDBJ databases">
        <authorList>
            <person name="Chiriac C."/>
            <person name="Salcher M."/>
            <person name="Ghai R."/>
            <person name="Kavagutti S V."/>
        </authorList>
    </citation>
    <scope>NUCLEOTIDE SEQUENCE</scope>
</reference>
<dbReference type="InterPro" id="IPR051794">
    <property type="entry name" value="PG_Endopeptidase_C40"/>
</dbReference>
<dbReference type="InterPro" id="IPR000064">
    <property type="entry name" value="NLP_P60_dom"/>
</dbReference>
<feature type="domain" description="NlpC/P60" evidence="5">
    <location>
        <begin position="238"/>
        <end position="354"/>
    </location>
</feature>
<proteinExistence type="inferred from homology"/>
<dbReference type="EMBL" id="CAFBLX010000006">
    <property type="protein sequence ID" value="CAB4874950.1"/>
    <property type="molecule type" value="Genomic_DNA"/>
</dbReference>
<evidence type="ECO:0000256" key="4">
    <source>
        <dbReference type="ARBA" id="ARBA00022807"/>
    </source>
</evidence>
<keyword evidence="2" id="KW-0645">Protease</keyword>
<keyword evidence="4" id="KW-0788">Thiol protease</keyword>
<comment type="similarity">
    <text evidence="1">Belongs to the peptidase C40 family.</text>
</comment>
<dbReference type="Pfam" id="PF00877">
    <property type="entry name" value="NLPC_P60"/>
    <property type="match status" value="1"/>
</dbReference>
<evidence type="ECO:0000256" key="2">
    <source>
        <dbReference type="ARBA" id="ARBA00022670"/>
    </source>
</evidence>
<dbReference type="GO" id="GO:0006508">
    <property type="term" value="P:proteolysis"/>
    <property type="evidence" value="ECO:0007669"/>
    <property type="project" value="UniProtKB-KW"/>
</dbReference>
<evidence type="ECO:0000259" key="5">
    <source>
        <dbReference type="PROSITE" id="PS51935"/>
    </source>
</evidence>
<dbReference type="InterPro" id="IPR038765">
    <property type="entry name" value="Papain-like_cys_pep_sf"/>
</dbReference>
<organism evidence="6">
    <name type="scientific">freshwater metagenome</name>
    <dbReference type="NCBI Taxonomy" id="449393"/>
    <lineage>
        <taxon>unclassified sequences</taxon>
        <taxon>metagenomes</taxon>
        <taxon>ecological metagenomes</taxon>
    </lineage>
</organism>
<dbReference type="Gene3D" id="3.90.1720.10">
    <property type="entry name" value="endopeptidase domain like (from Nostoc punctiforme)"/>
    <property type="match status" value="1"/>
</dbReference>
<protein>
    <submittedName>
        <fullName evidence="6">Unannotated protein</fullName>
    </submittedName>
</protein>
<accession>A0A6J7E1H3</accession>
<dbReference type="AlphaFoldDB" id="A0A6J7E1H3"/>
<evidence type="ECO:0000313" key="6">
    <source>
        <dbReference type="EMBL" id="CAB4874950.1"/>
    </source>
</evidence>
<sequence>MHSFSGPTRRVRATLIASIIVVAAAFSVNAPASADPAAPPVNASEAVRQLAELNATAFTLTESMYAAQDTLDRRRGELSTAVQFAHETSAAAREAEVAASANRRALATAVDAAYKGVPQSPLGAVLVADSPQQLLDQMVLLDRILADRAAALADSTQIDDEARDQLEQARQAQASAAVAEADAARTQRDLEQRQTDLADQIAKITDQFAALTDADRAAIVSPGTTNPSELPAAVSAASGTSAEAMRIALDQLGKPYSWGATGPGSFDCSGLIYFAYKQLGLTVPRVAADQARAGTPVSRESVQPGDFISLYSPIGHIGIYIGDGKYVNAPTGGDVVKVAPVPWDEVTAINRPIAT</sequence>
<name>A0A6J7E1H3_9ZZZZ</name>
<dbReference type="PANTHER" id="PTHR47359:SF3">
    <property type="entry name" value="NLP_P60 DOMAIN-CONTAINING PROTEIN-RELATED"/>
    <property type="match status" value="1"/>
</dbReference>
<evidence type="ECO:0000256" key="3">
    <source>
        <dbReference type="ARBA" id="ARBA00022801"/>
    </source>
</evidence>
<dbReference type="SUPFAM" id="SSF54001">
    <property type="entry name" value="Cysteine proteinases"/>
    <property type="match status" value="1"/>
</dbReference>
<dbReference type="GO" id="GO:0008234">
    <property type="term" value="F:cysteine-type peptidase activity"/>
    <property type="evidence" value="ECO:0007669"/>
    <property type="project" value="UniProtKB-KW"/>
</dbReference>
<dbReference type="PROSITE" id="PS51935">
    <property type="entry name" value="NLPC_P60"/>
    <property type="match status" value="1"/>
</dbReference>
<evidence type="ECO:0000256" key="1">
    <source>
        <dbReference type="ARBA" id="ARBA00007074"/>
    </source>
</evidence>
<gene>
    <name evidence="6" type="ORF">UFOPK3472_00181</name>
</gene>
<dbReference type="PANTHER" id="PTHR47359">
    <property type="entry name" value="PEPTIDOGLYCAN DL-ENDOPEPTIDASE CWLO"/>
    <property type="match status" value="1"/>
</dbReference>